<accession>A0A7X2L369</accession>
<keyword evidence="2" id="KW-1185">Reference proteome</keyword>
<dbReference type="Proteomes" id="UP000463051">
    <property type="component" value="Unassembled WGS sequence"/>
</dbReference>
<dbReference type="AlphaFoldDB" id="A0A7X2L369"/>
<evidence type="ECO:0000313" key="2">
    <source>
        <dbReference type="Proteomes" id="UP000463051"/>
    </source>
</evidence>
<protein>
    <submittedName>
        <fullName evidence="1">Uncharacterized protein</fullName>
    </submittedName>
</protein>
<reference evidence="1 2" key="1">
    <citation type="submission" date="2019-11" db="EMBL/GenBank/DDBJ databases">
        <title>Paenibacillus monticola sp. nov., a novel PGPR strain isolated from mountain sample in China.</title>
        <authorList>
            <person name="Zhao Q."/>
            <person name="Li H.-P."/>
            <person name="Zhang J.-L."/>
        </authorList>
    </citation>
    <scope>NUCLEOTIDE SEQUENCE [LARGE SCALE GENOMIC DNA]</scope>
    <source>
        <strain evidence="1 2">LC-T2</strain>
    </source>
</reference>
<proteinExistence type="predicted"/>
<comment type="caution">
    <text evidence="1">The sequence shown here is derived from an EMBL/GenBank/DDBJ whole genome shotgun (WGS) entry which is preliminary data.</text>
</comment>
<sequence length="105" mass="12237">MTDWKKDISSVFINNEARRVEINNPLNDLLNELKSEEGIHQASFELVNEFPLIWNVQINGKEAQIVEADVALAQRLYDEPYDKTFSDPKRDVTEVLKEILVMKFK</sequence>
<organism evidence="1 2">
    <name type="scientific">Paenibacillus monticola</name>
    <dbReference type="NCBI Taxonomy" id="2666075"/>
    <lineage>
        <taxon>Bacteria</taxon>
        <taxon>Bacillati</taxon>
        <taxon>Bacillota</taxon>
        <taxon>Bacilli</taxon>
        <taxon>Bacillales</taxon>
        <taxon>Paenibacillaceae</taxon>
        <taxon>Paenibacillus</taxon>
    </lineage>
</organism>
<name>A0A7X2L369_9BACL</name>
<dbReference type="EMBL" id="WJXB01000010">
    <property type="protein sequence ID" value="MRN55612.1"/>
    <property type="molecule type" value="Genomic_DNA"/>
</dbReference>
<gene>
    <name evidence="1" type="ORF">GJB61_21755</name>
</gene>
<dbReference type="RefSeq" id="WP_154121126.1">
    <property type="nucleotide sequence ID" value="NZ_WJXB01000010.1"/>
</dbReference>
<evidence type="ECO:0000313" key="1">
    <source>
        <dbReference type="EMBL" id="MRN55612.1"/>
    </source>
</evidence>